<dbReference type="PANTHER" id="PTHR24422:SF19">
    <property type="entry name" value="CHEMOTAXIS PROTEIN METHYLTRANSFERASE"/>
    <property type="match status" value="1"/>
</dbReference>
<evidence type="ECO:0000313" key="8">
    <source>
        <dbReference type="Proteomes" id="UP001139319"/>
    </source>
</evidence>
<dbReference type="SUPFAM" id="SSF47757">
    <property type="entry name" value="Chemotaxis receptor methyltransferase CheR, N-terminal domain"/>
    <property type="match status" value="1"/>
</dbReference>
<dbReference type="InterPro" id="IPR000780">
    <property type="entry name" value="CheR_MeTrfase"/>
</dbReference>
<dbReference type="GO" id="GO:0032259">
    <property type="term" value="P:methylation"/>
    <property type="evidence" value="ECO:0007669"/>
    <property type="project" value="UniProtKB-KW"/>
</dbReference>
<evidence type="ECO:0000259" key="6">
    <source>
        <dbReference type="PROSITE" id="PS50123"/>
    </source>
</evidence>
<evidence type="ECO:0000256" key="5">
    <source>
        <dbReference type="ARBA" id="ARBA00022691"/>
    </source>
</evidence>
<dbReference type="Proteomes" id="UP001139319">
    <property type="component" value="Unassembled WGS sequence"/>
</dbReference>
<dbReference type="CDD" id="cd02440">
    <property type="entry name" value="AdoMet_MTases"/>
    <property type="match status" value="1"/>
</dbReference>
<dbReference type="InterPro" id="IPR029063">
    <property type="entry name" value="SAM-dependent_MTases_sf"/>
</dbReference>
<reference evidence="7" key="1">
    <citation type="submission" date="2022-05" db="EMBL/GenBank/DDBJ databases">
        <authorList>
            <person name="Sun H.-N."/>
        </authorList>
    </citation>
    <scope>NUCLEOTIDE SEQUENCE</scope>
    <source>
        <strain evidence="7">HB14</strain>
    </source>
</reference>
<sequence>MGWSLRTIADLSDNEFAQWSKLLEERAGIQLVPMQKSLLQSQLTIRMRELGLDDYSTYYARVTDGLQGRLEWSVLIDRIAVKETSFFRHRESMEFVRHYLQHKIDNRQLNASFDVLSVGCSSGEEPYSLAMVVNDCFELAHLEPYYGITALDISNSALTKGREGRYSTRSTEHMSGEEISRYTSLCNDGHYEVVRKLRDRVCFTHANVLHIKDMPAVKMDVIFCQNLLVYFRRWLRRDILNSLSDRLKPGGVLVIGLGEAGDWEHPQMQRVSNDAIQAYIRQEHKKQ</sequence>
<dbReference type="InterPro" id="IPR050903">
    <property type="entry name" value="Bact_Chemotaxis_MeTrfase"/>
</dbReference>
<evidence type="ECO:0000256" key="3">
    <source>
        <dbReference type="ARBA" id="ARBA00022603"/>
    </source>
</evidence>
<dbReference type="Pfam" id="PF03705">
    <property type="entry name" value="CheR_N"/>
    <property type="match status" value="1"/>
</dbReference>
<evidence type="ECO:0000256" key="2">
    <source>
        <dbReference type="ARBA" id="ARBA00012534"/>
    </source>
</evidence>
<organism evidence="7 8">
    <name type="scientific">Gilvimarinus xylanilyticus</name>
    <dbReference type="NCBI Taxonomy" id="2944139"/>
    <lineage>
        <taxon>Bacteria</taxon>
        <taxon>Pseudomonadati</taxon>
        <taxon>Pseudomonadota</taxon>
        <taxon>Gammaproteobacteria</taxon>
        <taxon>Cellvibrionales</taxon>
        <taxon>Cellvibrionaceae</taxon>
        <taxon>Gilvimarinus</taxon>
    </lineage>
</organism>
<proteinExistence type="predicted"/>
<protein>
    <recommendedName>
        <fullName evidence="2">protein-glutamate O-methyltransferase</fullName>
        <ecNumber evidence="2">2.1.1.80</ecNumber>
    </recommendedName>
</protein>
<keyword evidence="4" id="KW-0808">Transferase</keyword>
<dbReference type="EC" id="2.1.1.80" evidence="2"/>
<evidence type="ECO:0000256" key="1">
    <source>
        <dbReference type="ARBA" id="ARBA00001541"/>
    </source>
</evidence>
<dbReference type="InterPro" id="IPR022641">
    <property type="entry name" value="CheR_N"/>
</dbReference>
<dbReference type="PRINTS" id="PR00996">
    <property type="entry name" value="CHERMTFRASE"/>
</dbReference>
<dbReference type="PROSITE" id="PS50123">
    <property type="entry name" value="CHER"/>
    <property type="match status" value="1"/>
</dbReference>
<gene>
    <name evidence="7" type="ORF">M6D89_11510</name>
</gene>
<dbReference type="SUPFAM" id="SSF53335">
    <property type="entry name" value="S-adenosyl-L-methionine-dependent methyltransferases"/>
    <property type="match status" value="1"/>
</dbReference>
<dbReference type="RefSeq" id="WP_253968220.1">
    <property type="nucleotide sequence ID" value="NZ_JAMFTH010000003.1"/>
</dbReference>
<accession>A0A9X2I0J7</accession>
<dbReference type="Gene3D" id="1.10.155.10">
    <property type="entry name" value="Chemotaxis receptor methyltransferase CheR, N-terminal domain"/>
    <property type="match status" value="1"/>
</dbReference>
<dbReference type="PANTHER" id="PTHR24422">
    <property type="entry name" value="CHEMOTAXIS PROTEIN METHYLTRANSFERASE"/>
    <property type="match status" value="1"/>
</dbReference>
<evidence type="ECO:0000256" key="4">
    <source>
        <dbReference type="ARBA" id="ARBA00022679"/>
    </source>
</evidence>
<reference evidence="7" key="2">
    <citation type="submission" date="2023-01" db="EMBL/GenBank/DDBJ databases">
        <title>Gilvimarinus xylanilyticus HB14 isolated from Caulerpa lentillifera aquaculture base in Hainan, China.</title>
        <authorList>
            <person name="Zhang Y.-J."/>
        </authorList>
    </citation>
    <scope>NUCLEOTIDE SEQUENCE</scope>
    <source>
        <strain evidence="7">HB14</strain>
    </source>
</reference>
<keyword evidence="8" id="KW-1185">Reference proteome</keyword>
<evidence type="ECO:0000313" key="7">
    <source>
        <dbReference type="EMBL" id="MCP8899926.1"/>
    </source>
</evidence>
<dbReference type="InterPro" id="IPR036804">
    <property type="entry name" value="CheR_N_sf"/>
</dbReference>
<dbReference type="Gene3D" id="3.40.50.150">
    <property type="entry name" value="Vaccinia Virus protein VP39"/>
    <property type="match status" value="1"/>
</dbReference>
<dbReference type="Pfam" id="PF01739">
    <property type="entry name" value="CheR"/>
    <property type="match status" value="1"/>
</dbReference>
<dbReference type="GO" id="GO:0008983">
    <property type="term" value="F:protein-glutamate O-methyltransferase activity"/>
    <property type="evidence" value="ECO:0007669"/>
    <property type="project" value="UniProtKB-EC"/>
</dbReference>
<dbReference type="AlphaFoldDB" id="A0A9X2I0J7"/>
<dbReference type="EMBL" id="JAMFTH010000003">
    <property type="protein sequence ID" value="MCP8899926.1"/>
    <property type="molecule type" value="Genomic_DNA"/>
</dbReference>
<keyword evidence="5" id="KW-0949">S-adenosyl-L-methionine</keyword>
<feature type="domain" description="CheR-type methyltransferase" evidence="6">
    <location>
        <begin position="4"/>
        <end position="284"/>
    </location>
</feature>
<dbReference type="SMART" id="SM00138">
    <property type="entry name" value="MeTrc"/>
    <property type="match status" value="1"/>
</dbReference>
<dbReference type="InterPro" id="IPR022642">
    <property type="entry name" value="CheR_C"/>
</dbReference>
<comment type="caution">
    <text evidence="7">The sequence shown here is derived from an EMBL/GenBank/DDBJ whole genome shotgun (WGS) entry which is preliminary data.</text>
</comment>
<comment type="catalytic activity">
    <reaction evidence="1">
        <text>L-glutamyl-[protein] + S-adenosyl-L-methionine = [protein]-L-glutamate 5-O-methyl ester + S-adenosyl-L-homocysteine</text>
        <dbReference type="Rhea" id="RHEA:24452"/>
        <dbReference type="Rhea" id="RHEA-COMP:10208"/>
        <dbReference type="Rhea" id="RHEA-COMP:10311"/>
        <dbReference type="ChEBI" id="CHEBI:29973"/>
        <dbReference type="ChEBI" id="CHEBI:57856"/>
        <dbReference type="ChEBI" id="CHEBI:59789"/>
        <dbReference type="ChEBI" id="CHEBI:82795"/>
        <dbReference type="EC" id="2.1.1.80"/>
    </reaction>
</comment>
<name>A0A9X2I0J7_9GAMM</name>
<keyword evidence="3" id="KW-0489">Methyltransferase</keyword>